<sequence length="100" mass="11159">TGKSKYIPLKGEKEEEIICPLYPTERYEDLDNKSDDYKKKPGLRQKARGSIGIDLDDDSDKTNIPKWSRVTPAECGVPSQGATKIDECAPGVSYCISEDY</sequence>
<evidence type="ECO:0000313" key="2">
    <source>
        <dbReference type="EMBL" id="CAD6501779.1"/>
    </source>
</evidence>
<gene>
    <name evidence="2" type="ORF">BGTH12_LOCUS3137</name>
</gene>
<protein>
    <submittedName>
        <fullName evidence="2">BgTH12-02028</fullName>
    </submittedName>
</protein>
<name>A0A9W4DHC9_BLUGR</name>
<dbReference type="AlphaFoldDB" id="A0A9W4DHC9"/>
<feature type="region of interest" description="Disordered" evidence="1">
    <location>
        <begin position="30"/>
        <end position="66"/>
    </location>
</feature>
<accession>A0A9W4DHC9</accession>
<evidence type="ECO:0000313" key="3">
    <source>
        <dbReference type="Proteomes" id="UP000683417"/>
    </source>
</evidence>
<dbReference type="Proteomes" id="UP000683417">
    <property type="component" value="Unassembled WGS sequence"/>
</dbReference>
<organism evidence="2 3">
    <name type="scientific">Blumeria graminis f. sp. triticale</name>
    <dbReference type="NCBI Taxonomy" id="1689686"/>
    <lineage>
        <taxon>Eukaryota</taxon>
        <taxon>Fungi</taxon>
        <taxon>Dikarya</taxon>
        <taxon>Ascomycota</taxon>
        <taxon>Pezizomycotina</taxon>
        <taxon>Leotiomycetes</taxon>
        <taxon>Erysiphales</taxon>
        <taxon>Erysiphaceae</taxon>
        <taxon>Blumeria</taxon>
    </lineage>
</organism>
<comment type="caution">
    <text evidence="2">The sequence shown here is derived from an EMBL/GenBank/DDBJ whole genome shotgun (WGS) entry which is preliminary data.</text>
</comment>
<evidence type="ECO:0000256" key="1">
    <source>
        <dbReference type="SAM" id="MobiDB-lite"/>
    </source>
</evidence>
<feature type="compositionally biased region" description="Basic and acidic residues" evidence="1">
    <location>
        <begin position="30"/>
        <end position="39"/>
    </location>
</feature>
<feature type="non-terminal residue" evidence="2">
    <location>
        <position position="1"/>
    </location>
</feature>
<proteinExistence type="predicted"/>
<dbReference type="EMBL" id="CAJHIT010000005">
    <property type="protein sequence ID" value="CAD6501779.1"/>
    <property type="molecule type" value="Genomic_DNA"/>
</dbReference>
<reference evidence="2" key="1">
    <citation type="submission" date="2020-10" db="EMBL/GenBank/DDBJ databases">
        <authorList>
            <person name="Muller C M."/>
        </authorList>
    </citation>
    <scope>NUCLEOTIDE SEQUENCE</scope>
    <source>
        <strain evidence="2">THUN-12</strain>
    </source>
</reference>